<sequence>MDEFRFGPIYLSPQYYYFTHDYYACIHQQIYLVTLKTMEIIEFPIPSNIVPIFIRVAHTQKITQPHPQIFINTKNGYYIINNFVFQQSTKLEVFVFNDDVYLTNENLGVTTQGVIINNDQSIEIHNFPTSLQNNTICFSNNTIWADGVVYKIEHGDVMNYENNILRMSIEISEFYICEAQLILNYLVVITSNGNLLIFNTQNKEMHQLECFKCEKSHIIYEDWNGSLIANHIYPIHFIIQQDNITLYAIEYPVKNIFTQTTRIFTRKLPISLSQKKEQDNEFLPYNPIQQTRIEDPEFVCFSCNFGLYEKDIDTYSCPGCKNKLEKFM</sequence>
<protein>
    <submittedName>
        <fullName evidence="1">Uncharacterized protein</fullName>
    </submittedName>
</protein>
<keyword evidence="3" id="KW-1185">Reference proteome</keyword>
<reference evidence="1 2" key="1">
    <citation type="journal article" date="2014" name="PLoS Genet.">
        <title>The Genome of Spironucleus salmonicida Highlights a Fish Pathogen Adapted to Fluctuating Environments.</title>
        <authorList>
            <person name="Xu F."/>
            <person name="Jerlstrom-Hultqvist J."/>
            <person name="Einarsson E."/>
            <person name="Astvaldsson A."/>
            <person name="Svard S.G."/>
            <person name="Andersson J.O."/>
        </authorList>
    </citation>
    <scope>NUCLEOTIDE SEQUENCE</scope>
    <source>
        <strain evidence="2">ATCC 50377</strain>
    </source>
</reference>
<gene>
    <name evidence="1" type="ORF">SS50377_18379</name>
    <name evidence="2" type="ORF">SS50377_22437</name>
</gene>
<dbReference type="Proteomes" id="UP000018208">
    <property type="component" value="Unassembled WGS sequence"/>
</dbReference>
<organism evidence="1">
    <name type="scientific">Spironucleus salmonicida</name>
    <dbReference type="NCBI Taxonomy" id="348837"/>
    <lineage>
        <taxon>Eukaryota</taxon>
        <taxon>Metamonada</taxon>
        <taxon>Diplomonadida</taxon>
        <taxon>Hexamitidae</taxon>
        <taxon>Hexamitinae</taxon>
        <taxon>Spironucleus</taxon>
    </lineage>
</organism>
<evidence type="ECO:0000313" key="3">
    <source>
        <dbReference type="Proteomes" id="UP000018208"/>
    </source>
</evidence>
<dbReference type="EMBL" id="KI546166">
    <property type="protein sequence ID" value="EST42072.1"/>
    <property type="molecule type" value="Genomic_DNA"/>
</dbReference>
<proteinExistence type="predicted"/>
<evidence type="ECO:0000313" key="2">
    <source>
        <dbReference type="EMBL" id="KAH0574822.1"/>
    </source>
</evidence>
<reference evidence="2" key="2">
    <citation type="submission" date="2020-12" db="EMBL/GenBank/DDBJ databases">
        <title>New Spironucleus salmonicida genome in near-complete chromosomes.</title>
        <authorList>
            <person name="Xu F."/>
            <person name="Kurt Z."/>
            <person name="Jimenez-Gonzalez A."/>
            <person name="Astvaldsson A."/>
            <person name="Andersson J.O."/>
            <person name="Svard S.G."/>
        </authorList>
    </citation>
    <scope>NUCLEOTIDE SEQUENCE</scope>
    <source>
        <strain evidence="2">ATCC 50377</strain>
    </source>
</reference>
<accession>V6LC76</accession>
<evidence type="ECO:0000313" key="1">
    <source>
        <dbReference type="EMBL" id="EST42072.1"/>
    </source>
</evidence>
<dbReference type="VEuPathDB" id="GiardiaDB:SS50377_22437"/>
<dbReference type="AlphaFoldDB" id="V6LC76"/>
<dbReference type="EMBL" id="AUWU02000003">
    <property type="protein sequence ID" value="KAH0574822.1"/>
    <property type="molecule type" value="Genomic_DNA"/>
</dbReference>
<name>V6LC76_9EUKA</name>